<dbReference type="KEGG" id="gvi:gll0133"/>
<dbReference type="HOGENOM" id="CLU_127592_3_0_3"/>
<evidence type="ECO:0000259" key="1">
    <source>
        <dbReference type="PROSITE" id="PS51819"/>
    </source>
</evidence>
<dbReference type="Gene3D" id="3.10.180.10">
    <property type="entry name" value="2,3-Dihydroxybiphenyl 1,2-Dioxygenase, domain 1"/>
    <property type="match status" value="1"/>
</dbReference>
<dbReference type="InterPro" id="IPR029068">
    <property type="entry name" value="Glyas_Bleomycin-R_OHBP_Dase"/>
</dbReference>
<dbReference type="PANTHER" id="PTHR33993:SF2">
    <property type="entry name" value="VOC DOMAIN-CONTAINING PROTEIN"/>
    <property type="match status" value="1"/>
</dbReference>
<reference evidence="2 3" key="2">
    <citation type="journal article" date="2003" name="DNA Res.">
        <title>Complete genome structure of Gloeobacter violaceus PCC 7421, a cyanobacterium that lacks thylakoids (supplement).</title>
        <authorList>
            <person name="Nakamura Y."/>
            <person name="Kaneko T."/>
            <person name="Sato S."/>
            <person name="Mimuro M."/>
            <person name="Miyashita H."/>
            <person name="Tsuchiya T."/>
            <person name="Sasamoto S."/>
            <person name="Watanabe A."/>
            <person name="Kawashima K."/>
            <person name="Kishida Y."/>
            <person name="Kiyokawa C."/>
            <person name="Kohara M."/>
            <person name="Matsumoto M."/>
            <person name="Matsuno A."/>
            <person name="Nakazaki N."/>
            <person name="Shimpo S."/>
            <person name="Takeuchi C."/>
            <person name="Yamada M."/>
            <person name="Tabata S."/>
        </authorList>
    </citation>
    <scope>NUCLEOTIDE SEQUENCE [LARGE SCALE GENOMIC DNA]</scope>
    <source>
        <strain evidence="3">ATCC 29082 / PCC 7421</strain>
    </source>
</reference>
<sequence length="150" mass="16701">MIFCSYFVVVCCCRNPMRQRPRTTRLVRQRSDQMGNPVVYFEIGCRDSSKTAEFFAQVFGWKGLPEGPAVSIRTGSEEGIQGMINSLGHEPHNYVTFYIQVEDLQAALDKAESLGGKTCIPPTEVPGSGHFAWMSDPEGNTIGLWKPLQP</sequence>
<proteinExistence type="predicted"/>
<dbReference type="CDD" id="cd07247">
    <property type="entry name" value="SgaA_N_like"/>
    <property type="match status" value="1"/>
</dbReference>
<dbReference type="eggNOG" id="COG3324">
    <property type="taxonomic scope" value="Bacteria"/>
</dbReference>
<dbReference type="Pfam" id="PF18029">
    <property type="entry name" value="Glyoxalase_6"/>
    <property type="match status" value="1"/>
</dbReference>
<dbReference type="PROSITE" id="PS51819">
    <property type="entry name" value="VOC"/>
    <property type="match status" value="1"/>
</dbReference>
<evidence type="ECO:0000313" key="2">
    <source>
        <dbReference type="EMBL" id="BAC88074.1"/>
    </source>
</evidence>
<dbReference type="InterPro" id="IPR041581">
    <property type="entry name" value="Glyoxalase_6"/>
</dbReference>
<dbReference type="Proteomes" id="UP000000557">
    <property type="component" value="Chromosome"/>
</dbReference>
<protein>
    <submittedName>
        <fullName evidence="2">Gll0133 protein</fullName>
    </submittedName>
</protein>
<dbReference type="SUPFAM" id="SSF54593">
    <property type="entry name" value="Glyoxalase/Bleomycin resistance protein/Dihydroxybiphenyl dioxygenase"/>
    <property type="match status" value="1"/>
</dbReference>
<dbReference type="EMBL" id="BA000045">
    <property type="protein sequence ID" value="BAC88074.1"/>
    <property type="molecule type" value="Genomic_DNA"/>
</dbReference>
<feature type="domain" description="VOC" evidence="1">
    <location>
        <begin position="37"/>
        <end position="147"/>
    </location>
</feature>
<dbReference type="EnsemblBacteria" id="BAC88074">
    <property type="protein sequence ID" value="BAC88074"/>
    <property type="gene ID" value="BAC88074"/>
</dbReference>
<dbReference type="InterPro" id="IPR052164">
    <property type="entry name" value="Anthracycline_SecMetBiosynth"/>
</dbReference>
<dbReference type="InterPro" id="IPR037523">
    <property type="entry name" value="VOC_core"/>
</dbReference>
<dbReference type="PANTHER" id="PTHR33993">
    <property type="entry name" value="GLYOXALASE-RELATED"/>
    <property type="match status" value="1"/>
</dbReference>
<dbReference type="OrthoDB" id="9804235at2"/>
<organism evidence="2 3">
    <name type="scientific">Gloeobacter violaceus (strain ATCC 29082 / PCC 7421)</name>
    <dbReference type="NCBI Taxonomy" id="251221"/>
    <lineage>
        <taxon>Bacteria</taxon>
        <taxon>Bacillati</taxon>
        <taxon>Cyanobacteriota</taxon>
        <taxon>Cyanophyceae</taxon>
        <taxon>Gloeobacterales</taxon>
        <taxon>Gloeobacteraceae</taxon>
        <taxon>Gloeobacter</taxon>
    </lineage>
</organism>
<name>Q7NPC2_GLOVI</name>
<evidence type="ECO:0000313" key="3">
    <source>
        <dbReference type="Proteomes" id="UP000000557"/>
    </source>
</evidence>
<dbReference type="PhylomeDB" id="Q7NPC2"/>
<gene>
    <name evidence="2" type="ordered locus">gll0133</name>
</gene>
<dbReference type="InParanoid" id="Q7NPC2"/>
<reference evidence="2 3" key="1">
    <citation type="journal article" date="2003" name="DNA Res.">
        <title>Complete genome structure of Gloeobacter violaceus PCC 7421, a cyanobacterium that lacks thylakoids.</title>
        <authorList>
            <person name="Nakamura Y."/>
            <person name="Kaneko T."/>
            <person name="Sato S."/>
            <person name="Mimuro M."/>
            <person name="Miyashita H."/>
            <person name="Tsuchiya T."/>
            <person name="Sasamoto S."/>
            <person name="Watanabe A."/>
            <person name="Kawashima K."/>
            <person name="Kishida Y."/>
            <person name="Kiyokawa C."/>
            <person name="Kohara M."/>
            <person name="Matsumoto M."/>
            <person name="Matsuno A."/>
            <person name="Nakazaki N."/>
            <person name="Shimpo S."/>
            <person name="Takeuchi C."/>
            <person name="Yamada M."/>
            <person name="Tabata S."/>
        </authorList>
    </citation>
    <scope>NUCLEOTIDE SEQUENCE [LARGE SCALE GENOMIC DNA]</scope>
    <source>
        <strain evidence="3">ATCC 29082 / PCC 7421</strain>
    </source>
</reference>
<accession>Q7NPC2</accession>
<dbReference type="AlphaFoldDB" id="Q7NPC2"/>
<dbReference type="STRING" id="251221.gene:10757602"/>
<keyword evidence="3" id="KW-1185">Reference proteome</keyword>